<organism evidence="1">
    <name type="scientific">Petromyces alliaceus</name>
    <name type="common">Aspergillus alliaceus</name>
    <dbReference type="NCBI Taxonomy" id="209559"/>
    <lineage>
        <taxon>Eukaryota</taxon>
        <taxon>Fungi</taxon>
        <taxon>Dikarya</taxon>
        <taxon>Ascomycota</taxon>
        <taxon>Pezizomycotina</taxon>
        <taxon>Eurotiomycetes</taxon>
        <taxon>Eurotiomycetidae</taxon>
        <taxon>Eurotiales</taxon>
        <taxon>Aspergillaceae</taxon>
        <taxon>Aspergillus</taxon>
        <taxon>Aspergillus subgen. Circumdati</taxon>
    </lineage>
</organism>
<dbReference type="OrthoDB" id="58416at2759"/>
<sequence>MITTSVIPKEWADKSWPLITSPQCQGHDIHSHFSVFMATDMYHVHNLFIRSMNSIYRQSPYVTKPADIADLLFYTKCLVDCINAHHDGEEKYLFPGLIEYTKNLDIMATLLEYCVTTSPADYSHQVFQGIIDSFATPLFQHLSDEIGTILALKSFPSQDLKLLWTRAEKHINKVGSFDEMFPLAFGCIDNGFEAGQHKFPPVSKLVNFVVKYWFARKNQGAWRFNPCDMWGNPRPLYFLPEGERELET</sequence>
<evidence type="ECO:0000313" key="1">
    <source>
        <dbReference type="EMBL" id="KAE8385298.1"/>
    </source>
</evidence>
<reference evidence="1" key="1">
    <citation type="submission" date="2019-04" db="EMBL/GenBank/DDBJ databases">
        <title>Friends and foes A comparative genomics studyof 23 Aspergillus species from section Flavi.</title>
        <authorList>
            <consortium name="DOE Joint Genome Institute"/>
            <person name="Kjaerbolling I."/>
            <person name="Vesth T."/>
            <person name="Frisvad J.C."/>
            <person name="Nybo J.L."/>
            <person name="Theobald S."/>
            <person name="Kildgaard S."/>
            <person name="Isbrandt T."/>
            <person name="Kuo A."/>
            <person name="Sato A."/>
            <person name="Lyhne E.K."/>
            <person name="Kogle M.E."/>
            <person name="Wiebenga A."/>
            <person name="Kun R.S."/>
            <person name="Lubbers R.J."/>
            <person name="Makela M.R."/>
            <person name="Barry K."/>
            <person name="Chovatia M."/>
            <person name="Clum A."/>
            <person name="Daum C."/>
            <person name="Haridas S."/>
            <person name="He G."/>
            <person name="LaButti K."/>
            <person name="Lipzen A."/>
            <person name="Mondo S."/>
            <person name="Riley R."/>
            <person name="Salamov A."/>
            <person name="Simmons B.A."/>
            <person name="Magnuson J.K."/>
            <person name="Henrissat B."/>
            <person name="Mortensen U.H."/>
            <person name="Larsen T.O."/>
            <person name="Devries R.P."/>
            <person name="Grigoriev I.V."/>
            <person name="Machida M."/>
            <person name="Baker S.E."/>
            <person name="Andersen M.R."/>
        </authorList>
    </citation>
    <scope>NUCLEOTIDE SEQUENCE [LARGE SCALE GENOMIC DNA]</scope>
    <source>
        <strain evidence="1">IBT 14317</strain>
    </source>
</reference>
<dbReference type="PANTHER" id="PTHR38048">
    <property type="entry name" value="EXPRESSED PROTEIN"/>
    <property type="match status" value="1"/>
</dbReference>
<dbReference type="PANTHER" id="PTHR38048:SF2">
    <property type="entry name" value="HEMERYTHRIN-LIKE DOMAIN-CONTAINING PROTEIN"/>
    <property type="match status" value="1"/>
</dbReference>
<protein>
    <recommendedName>
        <fullName evidence="2">Hemerythrin-like domain-containing protein</fullName>
    </recommendedName>
</protein>
<dbReference type="Proteomes" id="UP000326877">
    <property type="component" value="Unassembled WGS sequence"/>
</dbReference>
<dbReference type="CDD" id="cd12108">
    <property type="entry name" value="Hr-like"/>
    <property type="match status" value="1"/>
</dbReference>
<gene>
    <name evidence="1" type="ORF">BDV23DRAFT_188411</name>
</gene>
<name>A0A5N7BUM3_PETAA</name>
<dbReference type="AlphaFoldDB" id="A0A5N7BUM3"/>
<evidence type="ECO:0008006" key="2">
    <source>
        <dbReference type="Google" id="ProtNLM"/>
    </source>
</evidence>
<dbReference type="EMBL" id="ML735339">
    <property type="protein sequence ID" value="KAE8385298.1"/>
    <property type="molecule type" value="Genomic_DNA"/>
</dbReference>
<dbReference type="InterPro" id="IPR053206">
    <property type="entry name" value="Dimeric_xanthone_biosynth"/>
</dbReference>
<accession>A0A5N7BUM3</accession>
<proteinExistence type="predicted"/>